<accession>A0A6C0HAV7</accession>
<organism evidence="1">
    <name type="scientific">viral metagenome</name>
    <dbReference type="NCBI Taxonomy" id="1070528"/>
    <lineage>
        <taxon>unclassified sequences</taxon>
        <taxon>metagenomes</taxon>
        <taxon>organismal metagenomes</taxon>
    </lineage>
</organism>
<proteinExistence type="predicted"/>
<evidence type="ECO:0000313" key="1">
    <source>
        <dbReference type="EMBL" id="QHT77346.1"/>
    </source>
</evidence>
<name>A0A6C0HAV7_9ZZZZ</name>
<evidence type="ECO:0008006" key="2">
    <source>
        <dbReference type="Google" id="ProtNLM"/>
    </source>
</evidence>
<protein>
    <recommendedName>
        <fullName evidence="2">Fe2OG dioxygenase domain-containing protein</fullName>
    </recommendedName>
</protein>
<dbReference type="AlphaFoldDB" id="A0A6C0HAV7"/>
<sequence>MSVEYFEKHGYVVIPSVLTPQVCDLIYIQCKMIEEIKCYEKKVKTSDVLLGDPQVEKSFSYYAPLCCESLCMYLKPLIEKHINKELLPTYTYMRIYYKGADLKKHTDREECEISASVCIHMNSEKPWDFCLTDKTGKNVSVSLNSGDLVVYSRYLEHWRDEYTGVEQTQTFLHYVDKNGPYTNRVLDSRKLMGLPPSK</sequence>
<reference evidence="1" key="1">
    <citation type="journal article" date="2020" name="Nature">
        <title>Giant virus diversity and host interactions through global metagenomics.</title>
        <authorList>
            <person name="Schulz F."/>
            <person name="Roux S."/>
            <person name="Paez-Espino D."/>
            <person name="Jungbluth S."/>
            <person name="Walsh D.A."/>
            <person name="Denef V.J."/>
            <person name="McMahon K.D."/>
            <person name="Konstantinidis K.T."/>
            <person name="Eloe-Fadrosh E.A."/>
            <person name="Kyrpides N.C."/>
            <person name="Woyke T."/>
        </authorList>
    </citation>
    <scope>NUCLEOTIDE SEQUENCE</scope>
    <source>
        <strain evidence="1">GVMAG-M-3300023179-86</strain>
    </source>
</reference>
<dbReference type="EMBL" id="MN739917">
    <property type="protein sequence ID" value="QHT77346.1"/>
    <property type="molecule type" value="Genomic_DNA"/>
</dbReference>